<evidence type="ECO:0000256" key="4">
    <source>
        <dbReference type="ARBA" id="ARBA00023319"/>
    </source>
</evidence>
<protein>
    <submittedName>
        <fullName evidence="6">SIRB1 protein</fullName>
    </submittedName>
</protein>
<reference evidence="6 7" key="1">
    <citation type="submission" date="2019-09" db="EMBL/GenBank/DDBJ databases">
        <title>Bird 10,000 Genomes (B10K) Project - Family phase.</title>
        <authorList>
            <person name="Zhang G."/>
        </authorList>
    </citation>
    <scope>NUCLEOTIDE SEQUENCE [LARGE SCALE GENOMIC DNA]</scope>
    <source>
        <strain evidence="6">B10K-CU-031-10</strain>
        <tissue evidence="6">Muscle</tissue>
    </source>
</reference>
<comment type="caution">
    <text evidence="6">The sequence shown here is derived from an EMBL/GenBank/DDBJ whole genome shotgun (WGS) entry which is preliminary data.</text>
</comment>
<keyword evidence="4" id="KW-0393">Immunoglobulin domain</keyword>
<evidence type="ECO:0000313" key="7">
    <source>
        <dbReference type="Proteomes" id="UP000538472"/>
    </source>
</evidence>
<sequence length="322" mass="35423">QGFKVHQPQDKVSLTAGEMLTLTCTTSGDGPNGPVRWLKGWDSGNETIYDQTGSSSRVTRAMSGSDTDFTIHIRDVQPEDAGTYYCVKFHRSVHGVVVFQRGTGTEVSVRAKPTHPVVSGPDHRVRPGQSVPFTCTAGGFFPEDIRVKWFRNKTPILAQHPQINPWRTKSSYDMSSTVMVALQKDDVCSRLVCEVQHPTLQAPLREVYELSKALRVPPSIHVVVDPPRPVEVNKTVNFTCAVKGFYPGDVAVTWLENGTEMKVETKSRSMEPCGLFELRNVVEVQATAEKNGSVFSCRVVHDGQEPVSEMATLRIAAPAGEG</sequence>
<gene>
    <name evidence="6" type="primary">Sirpb1_1</name>
    <name evidence="6" type="ORF">NYCBRA_R05947</name>
</gene>
<keyword evidence="2" id="KW-1015">Disulfide bond</keyword>
<dbReference type="InterPro" id="IPR036179">
    <property type="entry name" value="Ig-like_dom_sf"/>
</dbReference>
<dbReference type="SMART" id="SM00406">
    <property type="entry name" value="IGv"/>
    <property type="match status" value="1"/>
</dbReference>
<feature type="domain" description="Ig-like" evidence="5">
    <location>
        <begin position="113"/>
        <end position="211"/>
    </location>
</feature>
<proteinExistence type="predicted"/>
<dbReference type="Proteomes" id="UP000538472">
    <property type="component" value="Unassembled WGS sequence"/>
</dbReference>
<dbReference type="SUPFAM" id="SSF48726">
    <property type="entry name" value="Immunoglobulin"/>
    <property type="match status" value="3"/>
</dbReference>
<dbReference type="InterPro" id="IPR013783">
    <property type="entry name" value="Ig-like_fold"/>
</dbReference>
<feature type="non-terminal residue" evidence="6">
    <location>
        <position position="1"/>
    </location>
</feature>
<evidence type="ECO:0000256" key="1">
    <source>
        <dbReference type="ARBA" id="ARBA00022729"/>
    </source>
</evidence>
<dbReference type="InterPro" id="IPR013106">
    <property type="entry name" value="Ig_V-set"/>
</dbReference>
<evidence type="ECO:0000259" key="5">
    <source>
        <dbReference type="PROSITE" id="PS50835"/>
    </source>
</evidence>
<organism evidence="6 7">
    <name type="scientific">Nyctibius bracteatus</name>
    <name type="common">Rufous potoo</name>
    <dbReference type="NCBI Taxonomy" id="48426"/>
    <lineage>
        <taxon>Eukaryota</taxon>
        <taxon>Metazoa</taxon>
        <taxon>Chordata</taxon>
        <taxon>Craniata</taxon>
        <taxon>Vertebrata</taxon>
        <taxon>Euteleostomi</taxon>
        <taxon>Archelosauria</taxon>
        <taxon>Archosauria</taxon>
        <taxon>Dinosauria</taxon>
        <taxon>Saurischia</taxon>
        <taxon>Theropoda</taxon>
        <taxon>Coelurosauria</taxon>
        <taxon>Aves</taxon>
        <taxon>Neognathae</taxon>
        <taxon>Neoaves</taxon>
        <taxon>Strisores</taxon>
        <taxon>Caprimulgiformes</taxon>
        <taxon>Nyctibiidae</taxon>
        <taxon>Nyctibius</taxon>
    </lineage>
</organism>
<feature type="domain" description="Ig-like" evidence="5">
    <location>
        <begin position="218"/>
        <end position="314"/>
    </location>
</feature>
<dbReference type="Pfam" id="PF07686">
    <property type="entry name" value="V-set"/>
    <property type="match status" value="1"/>
</dbReference>
<dbReference type="SMART" id="SM00409">
    <property type="entry name" value="IG"/>
    <property type="match status" value="2"/>
</dbReference>
<dbReference type="InterPro" id="IPR051755">
    <property type="entry name" value="Ig-like_CS_Receptor"/>
</dbReference>
<name>A0A7K8SQK9_9AVES</name>
<evidence type="ECO:0000256" key="2">
    <source>
        <dbReference type="ARBA" id="ARBA00023157"/>
    </source>
</evidence>
<evidence type="ECO:0000256" key="3">
    <source>
        <dbReference type="ARBA" id="ARBA00023180"/>
    </source>
</evidence>
<feature type="domain" description="Ig-like" evidence="5">
    <location>
        <begin position="1"/>
        <end position="86"/>
    </location>
</feature>
<dbReference type="FunFam" id="2.60.40.10:FF:000295">
    <property type="entry name" value="Tyrosine-protein phosphatase non-receptor type substrate 1"/>
    <property type="match status" value="1"/>
</dbReference>
<dbReference type="InterPro" id="IPR003597">
    <property type="entry name" value="Ig_C1-set"/>
</dbReference>
<keyword evidence="3" id="KW-0325">Glycoprotein</keyword>
<dbReference type="PROSITE" id="PS50835">
    <property type="entry name" value="IG_LIKE"/>
    <property type="match status" value="3"/>
</dbReference>
<accession>A0A7K8SQK9</accession>
<keyword evidence="7" id="KW-1185">Reference proteome</keyword>
<feature type="non-terminal residue" evidence="6">
    <location>
        <position position="322"/>
    </location>
</feature>
<dbReference type="Gene3D" id="2.60.40.10">
    <property type="entry name" value="Immunoglobulins"/>
    <property type="match status" value="3"/>
</dbReference>
<dbReference type="PANTHER" id="PTHR19971">
    <property type="entry name" value="SIGNAL-REGULATORY PROTEIN BETA"/>
    <property type="match status" value="1"/>
</dbReference>
<evidence type="ECO:0000313" key="6">
    <source>
        <dbReference type="EMBL" id="NXF32021.1"/>
    </source>
</evidence>
<dbReference type="AlphaFoldDB" id="A0A7K8SQK9"/>
<dbReference type="EMBL" id="VWZB01000092">
    <property type="protein sequence ID" value="NXF32021.1"/>
    <property type="molecule type" value="Genomic_DNA"/>
</dbReference>
<dbReference type="SMART" id="SM00407">
    <property type="entry name" value="IGc1"/>
    <property type="match status" value="2"/>
</dbReference>
<keyword evidence="1" id="KW-0732">Signal</keyword>
<dbReference type="Pfam" id="PF07654">
    <property type="entry name" value="C1-set"/>
    <property type="match status" value="2"/>
</dbReference>
<dbReference type="InterPro" id="IPR003599">
    <property type="entry name" value="Ig_sub"/>
</dbReference>
<dbReference type="InterPro" id="IPR007110">
    <property type="entry name" value="Ig-like_dom"/>
</dbReference>